<feature type="signal peptide" evidence="2">
    <location>
        <begin position="1"/>
        <end position="26"/>
    </location>
</feature>
<reference evidence="4" key="2">
    <citation type="submission" date="2017-12" db="EMBL/GenBank/DDBJ databases">
        <title>Genome sequence of the Bar-tailed Godwit (Limosa lapponica baueri).</title>
        <authorList>
            <person name="Lima N.C.B."/>
            <person name="Parody-Merino A.M."/>
            <person name="Battley P.F."/>
            <person name="Fidler A.E."/>
            <person name="Prosdocimi F."/>
        </authorList>
    </citation>
    <scope>NUCLEOTIDE SEQUENCE [LARGE SCALE GENOMIC DNA]</scope>
</reference>
<evidence type="ECO:0000313" key="4">
    <source>
        <dbReference type="Proteomes" id="UP000233556"/>
    </source>
</evidence>
<reference evidence="4" key="1">
    <citation type="submission" date="2017-11" db="EMBL/GenBank/DDBJ databases">
        <authorList>
            <person name="Lima N.C."/>
            <person name="Parody-Merino A.M."/>
            <person name="Battley P.F."/>
            <person name="Fidler A.E."/>
            <person name="Prosdocimi F."/>
        </authorList>
    </citation>
    <scope>NUCLEOTIDE SEQUENCE [LARGE SCALE GENOMIC DNA]</scope>
</reference>
<gene>
    <name evidence="3" type="ORF">llap_17779</name>
</gene>
<name>A0A2I0TDN5_LIMLA</name>
<evidence type="ECO:0000313" key="3">
    <source>
        <dbReference type="EMBL" id="PKU31914.1"/>
    </source>
</evidence>
<dbReference type="Proteomes" id="UP000233556">
    <property type="component" value="Unassembled WGS sequence"/>
</dbReference>
<evidence type="ECO:0000256" key="2">
    <source>
        <dbReference type="SAM" id="SignalP"/>
    </source>
</evidence>
<proteinExistence type="predicted"/>
<dbReference type="OrthoDB" id="6262482at2759"/>
<organism evidence="3 4">
    <name type="scientific">Limosa lapponica baueri</name>
    <dbReference type="NCBI Taxonomy" id="1758121"/>
    <lineage>
        <taxon>Eukaryota</taxon>
        <taxon>Metazoa</taxon>
        <taxon>Chordata</taxon>
        <taxon>Craniata</taxon>
        <taxon>Vertebrata</taxon>
        <taxon>Euteleostomi</taxon>
        <taxon>Archelosauria</taxon>
        <taxon>Archosauria</taxon>
        <taxon>Dinosauria</taxon>
        <taxon>Saurischia</taxon>
        <taxon>Theropoda</taxon>
        <taxon>Coelurosauria</taxon>
        <taxon>Aves</taxon>
        <taxon>Neognathae</taxon>
        <taxon>Neoaves</taxon>
        <taxon>Charadriiformes</taxon>
        <taxon>Scolopacidae</taxon>
        <taxon>Limosa</taxon>
    </lineage>
</organism>
<keyword evidence="2" id="KW-0732">Signal</keyword>
<accession>A0A2I0TDN5</accession>
<keyword evidence="4" id="KW-1185">Reference proteome</keyword>
<feature type="chain" id="PRO_5014198874" evidence="2">
    <location>
        <begin position="27"/>
        <end position="98"/>
    </location>
</feature>
<protein>
    <submittedName>
        <fullName evidence="3">Sco-spondin</fullName>
    </submittedName>
</protein>
<sequence>MALPPRSWVPGGILATLLLWVATVEAATGRWCQRTVRVTAEEEVTPRREDAVPCASLYHYSLAGWRLDRHRMRQPHGGQPHRRDPQPGSPTPLCYIYR</sequence>
<dbReference type="AlphaFoldDB" id="A0A2I0TDN5"/>
<evidence type="ECO:0000256" key="1">
    <source>
        <dbReference type="SAM" id="MobiDB-lite"/>
    </source>
</evidence>
<feature type="region of interest" description="Disordered" evidence="1">
    <location>
        <begin position="71"/>
        <end position="98"/>
    </location>
</feature>
<dbReference type="EMBL" id="KZ512094">
    <property type="protein sequence ID" value="PKU31914.1"/>
    <property type="molecule type" value="Genomic_DNA"/>
</dbReference>